<feature type="transmembrane region" description="Helical" evidence="10">
    <location>
        <begin position="32"/>
        <end position="50"/>
    </location>
</feature>
<comment type="subcellular location">
    <subcellularLocation>
        <location evidence="1">Cell membrane</location>
        <topology evidence="1">Multi-pass membrane protein</topology>
    </subcellularLocation>
</comment>
<evidence type="ECO:0000313" key="11">
    <source>
        <dbReference type="EMBL" id="MPY66045.1"/>
    </source>
</evidence>
<dbReference type="GO" id="GO:0005886">
    <property type="term" value="C:plasma membrane"/>
    <property type="evidence" value="ECO:0007669"/>
    <property type="project" value="UniProtKB-SubCell"/>
</dbReference>
<evidence type="ECO:0000313" key="12">
    <source>
        <dbReference type="Proteomes" id="UP000484842"/>
    </source>
</evidence>
<keyword evidence="3" id="KW-1003">Cell membrane</keyword>
<dbReference type="Pfam" id="PF02386">
    <property type="entry name" value="TrkH"/>
    <property type="match status" value="1"/>
</dbReference>
<keyword evidence="9 10" id="KW-0472">Membrane</keyword>
<proteinExistence type="predicted"/>
<dbReference type="AlphaFoldDB" id="A0A7X1NUI4"/>
<dbReference type="PANTHER" id="PTHR32024">
    <property type="entry name" value="TRK SYSTEM POTASSIUM UPTAKE PROTEIN TRKG-RELATED"/>
    <property type="match status" value="1"/>
</dbReference>
<feature type="transmembrane region" description="Helical" evidence="10">
    <location>
        <begin position="368"/>
        <end position="389"/>
    </location>
</feature>
<reference evidence="11 12" key="1">
    <citation type="submission" date="2019-10" db="EMBL/GenBank/DDBJ databases">
        <title>Deinococcus sp. isolated from soil.</title>
        <authorList>
            <person name="Li Y."/>
            <person name="Wang J."/>
        </authorList>
    </citation>
    <scope>NUCLEOTIDE SEQUENCE [LARGE SCALE GENOMIC DNA]</scope>
    <source>
        <strain evidence="11 12">SDU3-2</strain>
    </source>
</reference>
<accession>A0A7X1NUI4</accession>
<keyword evidence="2" id="KW-0813">Transport</keyword>
<dbReference type="GO" id="GO:0015379">
    <property type="term" value="F:potassium:chloride symporter activity"/>
    <property type="evidence" value="ECO:0007669"/>
    <property type="project" value="InterPro"/>
</dbReference>
<dbReference type="Proteomes" id="UP000484842">
    <property type="component" value="Unassembled WGS sequence"/>
</dbReference>
<keyword evidence="5 10" id="KW-0812">Transmembrane</keyword>
<name>A0A7X1NUI4_9DEIO</name>
<dbReference type="NCBIfam" id="TIGR00933">
    <property type="entry name" value="2a38"/>
    <property type="match status" value="1"/>
</dbReference>
<evidence type="ECO:0000256" key="8">
    <source>
        <dbReference type="ARBA" id="ARBA00023065"/>
    </source>
</evidence>
<evidence type="ECO:0000256" key="4">
    <source>
        <dbReference type="ARBA" id="ARBA00022538"/>
    </source>
</evidence>
<keyword evidence="6" id="KW-0630">Potassium</keyword>
<comment type="caution">
    <text evidence="11">The sequence shown here is derived from an EMBL/GenBank/DDBJ whole genome shotgun (WGS) entry which is preliminary data.</text>
</comment>
<gene>
    <name evidence="11" type="ORF">F8S09_04955</name>
</gene>
<feature type="transmembrane region" description="Helical" evidence="10">
    <location>
        <begin position="148"/>
        <end position="168"/>
    </location>
</feature>
<dbReference type="RefSeq" id="WP_152869405.1">
    <property type="nucleotide sequence ID" value="NZ_WBSL01000001.1"/>
</dbReference>
<evidence type="ECO:0000256" key="10">
    <source>
        <dbReference type="SAM" id="Phobius"/>
    </source>
</evidence>
<evidence type="ECO:0000256" key="1">
    <source>
        <dbReference type="ARBA" id="ARBA00004651"/>
    </source>
</evidence>
<feature type="transmembrane region" description="Helical" evidence="10">
    <location>
        <begin position="93"/>
        <end position="116"/>
    </location>
</feature>
<evidence type="ECO:0000256" key="9">
    <source>
        <dbReference type="ARBA" id="ARBA00023136"/>
    </source>
</evidence>
<evidence type="ECO:0000256" key="6">
    <source>
        <dbReference type="ARBA" id="ARBA00022958"/>
    </source>
</evidence>
<keyword evidence="8" id="KW-0406">Ion transport</keyword>
<dbReference type="EMBL" id="WBSL01000001">
    <property type="protein sequence ID" value="MPY66045.1"/>
    <property type="molecule type" value="Genomic_DNA"/>
</dbReference>
<feature type="transmembrane region" description="Helical" evidence="10">
    <location>
        <begin position="426"/>
        <end position="448"/>
    </location>
</feature>
<keyword evidence="12" id="KW-1185">Reference proteome</keyword>
<dbReference type="InterPro" id="IPR004772">
    <property type="entry name" value="TrkH"/>
</dbReference>
<feature type="transmembrane region" description="Helical" evidence="10">
    <location>
        <begin position="248"/>
        <end position="267"/>
    </location>
</feature>
<evidence type="ECO:0000256" key="2">
    <source>
        <dbReference type="ARBA" id="ARBA00022448"/>
    </source>
</evidence>
<feature type="transmembrane region" description="Helical" evidence="10">
    <location>
        <begin position="208"/>
        <end position="228"/>
    </location>
</feature>
<evidence type="ECO:0000256" key="7">
    <source>
        <dbReference type="ARBA" id="ARBA00022989"/>
    </source>
</evidence>
<keyword evidence="4" id="KW-0633">Potassium transport</keyword>
<feature type="transmembrane region" description="Helical" evidence="10">
    <location>
        <begin position="304"/>
        <end position="323"/>
    </location>
</feature>
<sequence>MTRPPHPPSTSWPRASGRPRRALVARFTPPQLIALVYLVGIALGTALLHLPGVVAPGAELNFVDRLFTATSAICITGLVVADTGEAFTRPGQLLILLLSQVGGLGILTFGTLFAFLTGRRVNFSERQHLVQQINALDVGGVLPLIRTIFLYTFVAEAAGAALLALRFVPQFGLGEGLYQAVFHSVSAYNNAGFVVVPGGMGQYAADPLVSLTVSSLIVLGGLGFLVQLNVLGHLRQPRRTRLLTYSKITLVTTGLLLLLGAVLLLALEWGNARTFGPLDTGGKLLAAFFQSVTPRSGGFATVDISAMTSASLFLLMGLMFIGANSGSTGGGIKTSTFAILVGSAWNMVRGRGDLIVFGRRILPENLVRAATVTTLYTLMVATAFFALLATNPNLGFTHLLFETVSAAATVGLSMNTTPLINDPGLIILTVLMYLGRIGPVTFAVAFSLRSQQSRAIKYPPERDILVG</sequence>
<evidence type="ECO:0000256" key="3">
    <source>
        <dbReference type="ARBA" id="ARBA00022475"/>
    </source>
</evidence>
<dbReference type="InterPro" id="IPR003445">
    <property type="entry name" value="Cat_transpt"/>
</dbReference>
<dbReference type="PANTHER" id="PTHR32024:SF1">
    <property type="entry name" value="KTR SYSTEM POTASSIUM UPTAKE PROTEIN B"/>
    <property type="match status" value="1"/>
</dbReference>
<evidence type="ECO:0000256" key="5">
    <source>
        <dbReference type="ARBA" id="ARBA00022692"/>
    </source>
</evidence>
<keyword evidence="7 10" id="KW-1133">Transmembrane helix</keyword>
<organism evidence="11 12">
    <name type="scientific">Deinococcus terrestris</name>
    <dbReference type="NCBI Taxonomy" id="2651870"/>
    <lineage>
        <taxon>Bacteria</taxon>
        <taxon>Thermotogati</taxon>
        <taxon>Deinococcota</taxon>
        <taxon>Deinococci</taxon>
        <taxon>Deinococcales</taxon>
        <taxon>Deinococcaceae</taxon>
        <taxon>Deinococcus</taxon>
    </lineage>
</organism>
<feature type="transmembrane region" description="Helical" evidence="10">
    <location>
        <begin position="62"/>
        <end position="81"/>
    </location>
</feature>
<protein>
    <submittedName>
        <fullName evidence="11">Potassium transporter KtrB</fullName>
    </submittedName>
</protein>